<sequence length="76" mass="8363">MNKVVIYVLALSFLLFSELPNTALARVQYGSPSSRKEIGKGVWDQKVFNEIKIKVGGSNSEHALGCARSCVPRPKK</sequence>
<dbReference type="HOGENOM" id="CLU_199978_0_0_1"/>
<feature type="chain" id="PRO_5003100819" evidence="1">
    <location>
        <begin position="26"/>
        <end position="76"/>
    </location>
</feature>
<accession>D7KM23</accession>
<gene>
    <name evidence="2" type="ORF">ARALYDRAFT_681420</name>
</gene>
<dbReference type="KEGG" id="aly:9329978"/>
<dbReference type="Gramene" id="Al_scaffold_0001_3743">
    <property type="protein sequence ID" value="Al_scaffold_0001_3743"/>
    <property type="gene ID" value="Al_scaffold_0001_3743"/>
</dbReference>
<evidence type="ECO:0000313" key="3">
    <source>
        <dbReference type="Proteomes" id="UP000008694"/>
    </source>
</evidence>
<protein>
    <submittedName>
        <fullName evidence="2">Predicted protein</fullName>
    </submittedName>
</protein>
<keyword evidence="1" id="KW-0732">Signal</keyword>
<keyword evidence="3" id="KW-1185">Reference proteome</keyword>
<organism evidence="3">
    <name type="scientific">Arabidopsis lyrata subsp. lyrata</name>
    <name type="common">Lyre-leaved rock-cress</name>
    <dbReference type="NCBI Taxonomy" id="81972"/>
    <lineage>
        <taxon>Eukaryota</taxon>
        <taxon>Viridiplantae</taxon>
        <taxon>Streptophyta</taxon>
        <taxon>Embryophyta</taxon>
        <taxon>Tracheophyta</taxon>
        <taxon>Spermatophyta</taxon>
        <taxon>Magnoliopsida</taxon>
        <taxon>eudicotyledons</taxon>
        <taxon>Gunneridae</taxon>
        <taxon>Pentapetalae</taxon>
        <taxon>rosids</taxon>
        <taxon>malvids</taxon>
        <taxon>Brassicales</taxon>
        <taxon>Brassicaceae</taxon>
        <taxon>Camelineae</taxon>
        <taxon>Arabidopsis</taxon>
    </lineage>
</organism>
<evidence type="ECO:0000256" key="1">
    <source>
        <dbReference type="SAM" id="SignalP"/>
    </source>
</evidence>
<evidence type="ECO:0000313" key="2">
    <source>
        <dbReference type="EMBL" id="EFH70176.1"/>
    </source>
</evidence>
<dbReference type="AlphaFoldDB" id="D7KM23"/>
<dbReference type="EMBL" id="GL348713">
    <property type="protein sequence ID" value="EFH70176.1"/>
    <property type="molecule type" value="Genomic_DNA"/>
</dbReference>
<name>D7KM23_ARALL</name>
<feature type="signal peptide" evidence="1">
    <location>
        <begin position="1"/>
        <end position="25"/>
    </location>
</feature>
<dbReference type="STRING" id="81972.D7KM23"/>
<dbReference type="Proteomes" id="UP000008694">
    <property type="component" value="Unassembled WGS sequence"/>
</dbReference>
<dbReference type="OrthoDB" id="1105735at2759"/>
<reference evidence="3" key="1">
    <citation type="journal article" date="2011" name="Nat. Genet.">
        <title>The Arabidopsis lyrata genome sequence and the basis of rapid genome size change.</title>
        <authorList>
            <person name="Hu T.T."/>
            <person name="Pattyn P."/>
            <person name="Bakker E.G."/>
            <person name="Cao J."/>
            <person name="Cheng J.-F."/>
            <person name="Clark R.M."/>
            <person name="Fahlgren N."/>
            <person name="Fawcett J.A."/>
            <person name="Grimwood J."/>
            <person name="Gundlach H."/>
            <person name="Haberer G."/>
            <person name="Hollister J.D."/>
            <person name="Ossowski S."/>
            <person name="Ottilar R.P."/>
            <person name="Salamov A.A."/>
            <person name="Schneeberger K."/>
            <person name="Spannagl M."/>
            <person name="Wang X."/>
            <person name="Yang L."/>
            <person name="Nasrallah M.E."/>
            <person name="Bergelson J."/>
            <person name="Carrington J.C."/>
            <person name="Gaut B.S."/>
            <person name="Schmutz J."/>
            <person name="Mayer K.F.X."/>
            <person name="Van de Peer Y."/>
            <person name="Grigoriev I.V."/>
            <person name="Nordborg M."/>
            <person name="Weigel D."/>
            <person name="Guo Y.-L."/>
        </authorList>
    </citation>
    <scope>NUCLEOTIDE SEQUENCE [LARGE SCALE GENOMIC DNA]</scope>
    <source>
        <strain evidence="3">cv. MN47</strain>
    </source>
</reference>
<proteinExistence type="predicted"/>